<name>A0AAW0ALP7_9AGAR</name>
<reference evidence="1 3" key="1">
    <citation type="journal article" date="2024" name="J Genomics">
        <title>Draft genome sequencing and assembly of Favolaschia claudopus CIRM-BRFM 2984 isolated from oak limbs.</title>
        <authorList>
            <person name="Navarro D."/>
            <person name="Drula E."/>
            <person name="Chaduli D."/>
            <person name="Cazenave R."/>
            <person name="Ahrendt S."/>
            <person name="Wang J."/>
            <person name="Lipzen A."/>
            <person name="Daum C."/>
            <person name="Barry K."/>
            <person name="Grigoriev I.V."/>
            <person name="Favel A."/>
            <person name="Rosso M.N."/>
            <person name="Martin F."/>
        </authorList>
    </citation>
    <scope>NUCLEOTIDE SEQUENCE [LARGE SCALE GENOMIC DNA]</scope>
    <source>
        <strain evidence="1 3">CIRM-BRFM 2984</strain>
    </source>
</reference>
<dbReference type="Proteomes" id="UP001362999">
    <property type="component" value="Unassembled WGS sequence"/>
</dbReference>
<evidence type="ECO:0000313" key="2">
    <source>
        <dbReference type="EMBL" id="KAK7014576.1"/>
    </source>
</evidence>
<dbReference type="EMBL" id="JAWWNJ010000056">
    <property type="protein sequence ID" value="KAK7014576.1"/>
    <property type="molecule type" value="Genomic_DNA"/>
</dbReference>
<protein>
    <submittedName>
        <fullName evidence="1">Uncharacterized protein</fullName>
    </submittedName>
</protein>
<organism evidence="1 3">
    <name type="scientific">Favolaschia claudopus</name>
    <dbReference type="NCBI Taxonomy" id="2862362"/>
    <lineage>
        <taxon>Eukaryota</taxon>
        <taxon>Fungi</taxon>
        <taxon>Dikarya</taxon>
        <taxon>Basidiomycota</taxon>
        <taxon>Agaricomycotina</taxon>
        <taxon>Agaricomycetes</taxon>
        <taxon>Agaricomycetidae</taxon>
        <taxon>Agaricales</taxon>
        <taxon>Marasmiineae</taxon>
        <taxon>Mycenaceae</taxon>
        <taxon>Favolaschia</taxon>
    </lineage>
</organism>
<sequence length="286" mass="31598">MDDPAGFNAVNIFPNTPTLPSVISLLATATRHTPVSVLFGSMLGGTEEARSFPSPDVAIYRDEDGSYGLRSSINIMLQERLENCAGLTITALNNQLIDDYGFDPEHISITAPTAALQQVDLELTALISLLYTNRDRSSRRFPNWDDAKEYYDYSITALIIGILHLSRVVVSSITRRGHSVCNPGAGVGMPKEEFLEMVGEADELTNQISAYIDAFVNDRRLLRRFDTACGRIFSGRGFTEIITIESSDGKVGLVPRSTGDEDYLPRTKRIHIGAHRLCQYLGCVKF</sequence>
<accession>A0AAW0ALP7</accession>
<dbReference type="AlphaFoldDB" id="A0AAW0ALP7"/>
<keyword evidence="3" id="KW-1185">Reference proteome</keyword>
<gene>
    <name evidence="2" type="ORF">R3P38DRAFT_2544800</name>
    <name evidence="1" type="ORF">R3P38DRAFT_2545621</name>
</gene>
<comment type="caution">
    <text evidence="1">The sequence shown here is derived from an EMBL/GenBank/DDBJ whole genome shotgun (WGS) entry which is preliminary data.</text>
</comment>
<evidence type="ECO:0000313" key="3">
    <source>
        <dbReference type="Proteomes" id="UP001362999"/>
    </source>
</evidence>
<evidence type="ECO:0000313" key="1">
    <source>
        <dbReference type="EMBL" id="KAK7013792.1"/>
    </source>
</evidence>
<dbReference type="EMBL" id="JAWWNJ010000058">
    <property type="protein sequence ID" value="KAK7013792.1"/>
    <property type="molecule type" value="Genomic_DNA"/>
</dbReference>
<proteinExistence type="predicted"/>